<comment type="caution">
    <text evidence="7">The sequence shown here is derived from an EMBL/GenBank/DDBJ whole genome shotgun (WGS) entry which is preliminary data.</text>
</comment>
<dbReference type="PANTHER" id="PTHR43396:SF3">
    <property type="entry name" value="FLAVOHEMOPROTEIN"/>
    <property type="match status" value="1"/>
</dbReference>
<keyword evidence="5" id="KW-0813">Transport</keyword>
<keyword evidence="1 5" id="KW-0349">Heme</keyword>
<dbReference type="Proteomes" id="UP001196565">
    <property type="component" value="Unassembled WGS sequence"/>
</dbReference>
<evidence type="ECO:0000256" key="2">
    <source>
        <dbReference type="ARBA" id="ARBA00022621"/>
    </source>
</evidence>
<proteinExistence type="inferred from homology"/>
<evidence type="ECO:0000256" key="1">
    <source>
        <dbReference type="ARBA" id="ARBA00022617"/>
    </source>
</evidence>
<dbReference type="InterPro" id="IPR000971">
    <property type="entry name" value="Globin"/>
</dbReference>
<dbReference type="PROSITE" id="PS01033">
    <property type="entry name" value="GLOBIN"/>
    <property type="match status" value="1"/>
</dbReference>
<evidence type="ECO:0000256" key="3">
    <source>
        <dbReference type="ARBA" id="ARBA00022723"/>
    </source>
</evidence>
<protein>
    <recommendedName>
        <fullName evidence="6">Globin domain-containing protein</fullName>
    </recommendedName>
</protein>
<evidence type="ECO:0000256" key="5">
    <source>
        <dbReference type="RuleBase" id="RU000356"/>
    </source>
</evidence>
<evidence type="ECO:0000313" key="8">
    <source>
        <dbReference type="Proteomes" id="UP001196565"/>
    </source>
</evidence>
<organism evidence="7 8">
    <name type="scientific">Roseomonas alba</name>
    <dbReference type="NCBI Taxonomy" id="2846776"/>
    <lineage>
        <taxon>Bacteria</taxon>
        <taxon>Pseudomonadati</taxon>
        <taxon>Pseudomonadota</taxon>
        <taxon>Alphaproteobacteria</taxon>
        <taxon>Acetobacterales</taxon>
        <taxon>Roseomonadaceae</taxon>
        <taxon>Roseomonas</taxon>
    </lineage>
</organism>
<dbReference type="InterPro" id="IPR012292">
    <property type="entry name" value="Globin/Proto"/>
</dbReference>
<name>A0ABS7AFT5_9PROT</name>
<evidence type="ECO:0000259" key="6">
    <source>
        <dbReference type="PROSITE" id="PS01033"/>
    </source>
</evidence>
<reference evidence="7 8" key="1">
    <citation type="submission" date="2021-07" db="EMBL/GenBank/DDBJ databases">
        <authorList>
            <person name="So Y."/>
        </authorList>
    </citation>
    <scope>NUCLEOTIDE SEQUENCE [LARGE SCALE GENOMIC DNA]</scope>
    <source>
        <strain evidence="7 8">HJA6</strain>
    </source>
</reference>
<keyword evidence="4" id="KW-0408">Iron</keyword>
<comment type="similarity">
    <text evidence="5">Belongs to the globin family.</text>
</comment>
<gene>
    <name evidence="7" type="ORF">KPL78_19420</name>
</gene>
<dbReference type="Pfam" id="PF00042">
    <property type="entry name" value="Globin"/>
    <property type="match status" value="1"/>
</dbReference>
<dbReference type="Gene3D" id="1.10.490.10">
    <property type="entry name" value="Globins"/>
    <property type="match status" value="1"/>
</dbReference>
<dbReference type="EMBL" id="JAHYBZ010000007">
    <property type="protein sequence ID" value="MBW6400039.1"/>
    <property type="molecule type" value="Genomic_DNA"/>
</dbReference>
<feature type="domain" description="Globin" evidence="6">
    <location>
        <begin position="1"/>
        <end position="135"/>
    </location>
</feature>
<dbReference type="PRINTS" id="PR01907">
    <property type="entry name" value="WORMGLOBIN"/>
</dbReference>
<dbReference type="RefSeq" id="WP_219764654.1">
    <property type="nucleotide sequence ID" value="NZ_JAHYBZ010000007.1"/>
</dbReference>
<dbReference type="InterPro" id="IPR009050">
    <property type="entry name" value="Globin-like_sf"/>
</dbReference>
<keyword evidence="8" id="KW-1185">Reference proteome</keyword>
<keyword evidence="3" id="KW-0479">Metal-binding</keyword>
<accession>A0ABS7AFT5</accession>
<keyword evidence="2 5" id="KW-0561">Oxygen transport</keyword>
<dbReference type="PANTHER" id="PTHR43396">
    <property type="entry name" value="FLAVOHEMOPROTEIN"/>
    <property type="match status" value="1"/>
</dbReference>
<dbReference type="CDD" id="cd12131">
    <property type="entry name" value="HGbI-like"/>
    <property type="match status" value="1"/>
</dbReference>
<sequence length="140" mass="15443">MTPEQITRVQDSFRLVAPIQETAARLFYGRLFEIAPQLRPLFRHTDIEEQGRKLMATLGFVVGSLRRPDALLPAARGLAARHTRYGVEEEHYAHVGAALLWTLEQGLGDSLTAETREAWAAAYAMLSGAMIDVARLPAAA</sequence>
<dbReference type="SUPFAM" id="SSF46458">
    <property type="entry name" value="Globin-like"/>
    <property type="match status" value="1"/>
</dbReference>
<evidence type="ECO:0000256" key="4">
    <source>
        <dbReference type="ARBA" id="ARBA00023004"/>
    </source>
</evidence>
<evidence type="ECO:0000313" key="7">
    <source>
        <dbReference type="EMBL" id="MBW6400039.1"/>
    </source>
</evidence>